<sequence length="12" mass="1322">MMNGVNCHLSTD</sequence>
<reference evidence="1" key="2">
    <citation type="journal article" date="2015" name="Data Brief">
        <title>Shoot transcriptome of the giant reed, Arundo donax.</title>
        <authorList>
            <person name="Barrero R.A."/>
            <person name="Guerrero F.D."/>
            <person name="Moolhuijzen P."/>
            <person name="Goolsby J.A."/>
            <person name="Tidwell J."/>
            <person name="Bellgard S.E."/>
            <person name="Bellgard M.I."/>
        </authorList>
    </citation>
    <scope>NUCLEOTIDE SEQUENCE</scope>
    <source>
        <tissue evidence="1">Shoot tissue taken approximately 20 cm above the soil surface</tissue>
    </source>
</reference>
<accession>A0A0A8YUN0</accession>
<organism evidence="1">
    <name type="scientific">Arundo donax</name>
    <name type="common">Giant reed</name>
    <name type="synonym">Donax arundinaceus</name>
    <dbReference type="NCBI Taxonomy" id="35708"/>
    <lineage>
        <taxon>Eukaryota</taxon>
        <taxon>Viridiplantae</taxon>
        <taxon>Streptophyta</taxon>
        <taxon>Embryophyta</taxon>
        <taxon>Tracheophyta</taxon>
        <taxon>Spermatophyta</taxon>
        <taxon>Magnoliopsida</taxon>
        <taxon>Liliopsida</taxon>
        <taxon>Poales</taxon>
        <taxon>Poaceae</taxon>
        <taxon>PACMAD clade</taxon>
        <taxon>Arundinoideae</taxon>
        <taxon>Arundineae</taxon>
        <taxon>Arundo</taxon>
    </lineage>
</organism>
<dbReference type="EMBL" id="GBRH01267041">
    <property type="protein sequence ID" value="JAD30854.1"/>
    <property type="molecule type" value="Transcribed_RNA"/>
</dbReference>
<reference evidence="1" key="1">
    <citation type="submission" date="2014-09" db="EMBL/GenBank/DDBJ databases">
        <authorList>
            <person name="Magalhaes I.L.F."/>
            <person name="Oliveira U."/>
            <person name="Santos F.R."/>
            <person name="Vidigal T.H.D.A."/>
            <person name="Brescovit A.D."/>
            <person name="Santos A.J."/>
        </authorList>
    </citation>
    <scope>NUCLEOTIDE SEQUENCE</scope>
    <source>
        <tissue evidence="1">Shoot tissue taken approximately 20 cm above the soil surface</tissue>
    </source>
</reference>
<proteinExistence type="predicted"/>
<protein>
    <submittedName>
        <fullName evidence="1">Uncharacterized protein</fullName>
    </submittedName>
</protein>
<evidence type="ECO:0000313" key="1">
    <source>
        <dbReference type="EMBL" id="JAD30854.1"/>
    </source>
</evidence>
<name>A0A0A8YUN0_ARUDO</name>